<feature type="compositionally biased region" description="Low complexity" evidence="1">
    <location>
        <begin position="53"/>
        <end position="64"/>
    </location>
</feature>
<gene>
    <name evidence="2" type="ORF">AXF42_Ash009370</name>
</gene>
<dbReference type="EMBL" id="KZ451917">
    <property type="protein sequence ID" value="PKA62483.1"/>
    <property type="molecule type" value="Genomic_DNA"/>
</dbReference>
<dbReference type="Proteomes" id="UP000236161">
    <property type="component" value="Unassembled WGS sequence"/>
</dbReference>
<accession>A0A2I0B3W9</accession>
<dbReference type="AlphaFoldDB" id="A0A2I0B3W9"/>
<protein>
    <submittedName>
        <fullName evidence="2">Uncharacterized protein</fullName>
    </submittedName>
</protein>
<reference evidence="2 3" key="1">
    <citation type="journal article" date="2017" name="Nature">
        <title>The Apostasia genome and the evolution of orchids.</title>
        <authorList>
            <person name="Zhang G.Q."/>
            <person name="Liu K.W."/>
            <person name="Li Z."/>
            <person name="Lohaus R."/>
            <person name="Hsiao Y.Y."/>
            <person name="Niu S.C."/>
            <person name="Wang J.Y."/>
            <person name="Lin Y.C."/>
            <person name="Xu Q."/>
            <person name="Chen L.J."/>
            <person name="Yoshida K."/>
            <person name="Fujiwara S."/>
            <person name="Wang Z.W."/>
            <person name="Zhang Y.Q."/>
            <person name="Mitsuda N."/>
            <person name="Wang M."/>
            <person name="Liu G.H."/>
            <person name="Pecoraro L."/>
            <person name="Huang H.X."/>
            <person name="Xiao X.J."/>
            <person name="Lin M."/>
            <person name="Wu X.Y."/>
            <person name="Wu W.L."/>
            <person name="Chen Y.Y."/>
            <person name="Chang S.B."/>
            <person name="Sakamoto S."/>
            <person name="Ohme-Takagi M."/>
            <person name="Yagi M."/>
            <person name="Zeng S.J."/>
            <person name="Shen C.Y."/>
            <person name="Yeh C.M."/>
            <person name="Luo Y.B."/>
            <person name="Tsai W.C."/>
            <person name="Van de Peer Y."/>
            <person name="Liu Z.J."/>
        </authorList>
    </citation>
    <scope>NUCLEOTIDE SEQUENCE [LARGE SCALE GENOMIC DNA]</scope>
    <source>
        <strain evidence="3">cv. Shenzhen</strain>
        <tissue evidence="2">Stem</tissue>
    </source>
</reference>
<evidence type="ECO:0000256" key="1">
    <source>
        <dbReference type="SAM" id="MobiDB-lite"/>
    </source>
</evidence>
<evidence type="ECO:0000313" key="2">
    <source>
        <dbReference type="EMBL" id="PKA62483.1"/>
    </source>
</evidence>
<name>A0A2I0B3W9_9ASPA</name>
<feature type="compositionally biased region" description="Basic residues" evidence="1">
    <location>
        <begin position="1"/>
        <end position="15"/>
    </location>
</feature>
<proteinExistence type="predicted"/>
<organism evidence="2 3">
    <name type="scientific">Apostasia shenzhenica</name>
    <dbReference type="NCBI Taxonomy" id="1088818"/>
    <lineage>
        <taxon>Eukaryota</taxon>
        <taxon>Viridiplantae</taxon>
        <taxon>Streptophyta</taxon>
        <taxon>Embryophyta</taxon>
        <taxon>Tracheophyta</taxon>
        <taxon>Spermatophyta</taxon>
        <taxon>Magnoliopsida</taxon>
        <taxon>Liliopsida</taxon>
        <taxon>Asparagales</taxon>
        <taxon>Orchidaceae</taxon>
        <taxon>Apostasioideae</taxon>
        <taxon>Apostasia</taxon>
    </lineage>
</organism>
<evidence type="ECO:0000313" key="3">
    <source>
        <dbReference type="Proteomes" id="UP000236161"/>
    </source>
</evidence>
<dbReference type="OrthoDB" id="782216at2759"/>
<feature type="region of interest" description="Disordered" evidence="1">
    <location>
        <begin position="1"/>
        <end position="70"/>
    </location>
</feature>
<keyword evidence="3" id="KW-1185">Reference proteome</keyword>
<sequence length="187" mass="20076">MPSGAKKRKAAKRKKEMANHNPPVDPQSPCHGDPSNGDSSDHVPTDEEFSPRAAMEASAEAEPAVGGESALLVPVEQRTITPTELAERTAVAEAAASPALEVSVPVNSSAPLQGVEESFERSEAEVATRGTSTEPSLPLERRAMWWNCCGLLDVFADLVFEEVASETEQMESNKGKEHNARLADFCF</sequence>